<dbReference type="OrthoDB" id="3829125at2"/>
<name>A0A4R5B589_9ACTN</name>
<dbReference type="AlphaFoldDB" id="A0A4R5B589"/>
<dbReference type="EMBL" id="SMKY01000078">
    <property type="protein sequence ID" value="TDD81428.1"/>
    <property type="molecule type" value="Genomic_DNA"/>
</dbReference>
<evidence type="ECO:0000313" key="1">
    <source>
        <dbReference type="EMBL" id="TDD81428.1"/>
    </source>
</evidence>
<sequence>MLAWPGRSLDVPPGIDPGEYRLALLEDTYEVVAGLELVTPALVLDPPDQPDAEAVTWPGTPIVREPSLTGAFAALHALGAESAALIAPDAPDLPPLLIGKLFRALGSAPAAACRAEGGALVALAARLPLPAWLAAALRDPALRDTGLDTPDALDRLRAAAPRPGLVPQAPGWHRLRTLDDLRFLDPGLEGWENTRALLEGHPLGR</sequence>
<keyword evidence="2" id="KW-1185">Reference proteome</keyword>
<comment type="caution">
    <text evidence="1">The sequence shown here is derived from an EMBL/GenBank/DDBJ whole genome shotgun (WGS) entry which is preliminary data.</text>
</comment>
<evidence type="ECO:0000313" key="2">
    <source>
        <dbReference type="Proteomes" id="UP000295578"/>
    </source>
</evidence>
<dbReference type="Gene3D" id="3.90.550.10">
    <property type="entry name" value="Spore Coat Polysaccharide Biosynthesis Protein SpsA, Chain A"/>
    <property type="match status" value="1"/>
</dbReference>
<evidence type="ECO:0008006" key="3">
    <source>
        <dbReference type="Google" id="ProtNLM"/>
    </source>
</evidence>
<proteinExistence type="predicted"/>
<protein>
    <recommendedName>
        <fullName evidence="3">MobA-like NTP transferase domain-containing protein</fullName>
    </recommendedName>
</protein>
<dbReference type="Proteomes" id="UP000295578">
    <property type="component" value="Unassembled WGS sequence"/>
</dbReference>
<accession>A0A4R5B589</accession>
<dbReference type="SUPFAM" id="SSF53448">
    <property type="entry name" value="Nucleotide-diphospho-sugar transferases"/>
    <property type="match status" value="1"/>
</dbReference>
<gene>
    <name evidence="1" type="ORF">E1293_18745</name>
</gene>
<organism evidence="1 2">
    <name type="scientific">Actinomadura darangshiensis</name>
    <dbReference type="NCBI Taxonomy" id="705336"/>
    <lineage>
        <taxon>Bacteria</taxon>
        <taxon>Bacillati</taxon>
        <taxon>Actinomycetota</taxon>
        <taxon>Actinomycetes</taxon>
        <taxon>Streptosporangiales</taxon>
        <taxon>Thermomonosporaceae</taxon>
        <taxon>Actinomadura</taxon>
    </lineage>
</organism>
<reference evidence="1 2" key="1">
    <citation type="submission" date="2019-03" db="EMBL/GenBank/DDBJ databases">
        <title>Draft genome sequences of novel Actinobacteria.</title>
        <authorList>
            <person name="Sahin N."/>
            <person name="Ay H."/>
            <person name="Saygin H."/>
        </authorList>
    </citation>
    <scope>NUCLEOTIDE SEQUENCE [LARGE SCALE GENOMIC DNA]</scope>
    <source>
        <strain evidence="1 2">DSM 45941</strain>
    </source>
</reference>
<dbReference type="InterPro" id="IPR029044">
    <property type="entry name" value="Nucleotide-diphossugar_trans"/>
</dbReference>